<keyword evidence="9" id="KW-0808">Transferase</keyword>
<sequence length="283" mass="31867">MAFTVLDGKLPLTEKCLHYDTANEVPWDIQKYWHQRYSIFQYYDYDIRMTDDAWFGVTPEPVATKIAADLAKFSTTQSLTKSTPKKTTIIDLFAGAGGNTIAFALTNHWTHVIGIEKDASTLACAQHNAEVYGVSHLITWVHWDCFEFLAEFHSGGLFDEYAELLDVDPKTTTLFMSPPWGGVSYRDHEVFDLSQMQPYSAQQLHEACRPLEHTLFLPRSSDLNQVAKMMSSSATDDEKLDVVQYCMEGASKAMVVYVPEDSTSTATAAQDDGDEDESQRDEN</sequence>
<dbReference type="PANTHER" id="PTHR14741">
    <property type="entry name" value="S-ADENOSYLMETHIONINE-DEPENDENT METHYLTRANSFERASE RELATED"/>
    <property type="match status" value="1"/>
</dbReference>
<dbReference type="InterPro" id="IPR019012">
    <property type="entry name" value="RNA_cap_Gua-N2-MeTrfase"/>
</dbReference>
<evidence type="ECO:0000256" key="8">
    <source>
        <dbReference type="SAM" id="MobiDB-lite"/>
    </source>
</evidence>
<feature type="region of interest" description="Disordered" evidence="8">
    <location>
        <begin position="262"/>
        <end position="283"/>
    </location>
</feature>
<comment type="caution">
    <text evidence="9">The sequence shown here is derived from an EMBL/GenBank/DDBJ whole genome shotgun (WGS) entry which is preliminary data.</text>
</comment>
<evidence type="ECO:0000256" key="6">
    <source>
        <dbReference type="ARBA" id="ARBA00049075"/>
    </source>
</evidence>
<evidence type="ECO:0000256" key="3">
    <source>
        <dbReference type="ARBA" id="ARBA00047418"/>
    </source>
</evidence>
<dbReference type="Pfam" id="PF09445">
    <property type="entry name" value="Methyltransf_15"/>
    <property type="match status" value="1"/>
</dbReference>
<dbReference type="Proteomes" id="UP001285441">
    <property type="component" value="Unassembled WGS sequence"/>
</dbReference>
<dbReference type="GO" id="GO:0005634">
    <property type="term" value="C:nucleus"/>
    <property type="evidence" value="ECO:0007669"/>
    <property type="project" value="TreeGrafter"/>
</dbReference>
<reference evidence="9" key="1">
    <citation type="journal article" date="2023" name="Mol. Phylogenet. Evol.">
        <title>Genome-scale phylogeny and comparative genomics of the fungal order Sordariales.</title>
        <authorList>
            <person name="Hensen N."/>
            <person name="Bonometti L."/>
            <person name="Westerberg I."/>
            <person name="Brannstrom I.O."/>
            <person name="Guillou S."/>
            <person name="Cros-Aarteil S."/>
            <person name="Calhoun S."/>
            <person name="Haridas S."/>
            <person name="Kuo A."/>
            <person name="Mondo S."/>
            <person name="Pangilinan J."/>
            <person name="Riley R."/>
            <person name="LaButti K."/>
            <person name="Andreopoulos B."/>
            <person name="Lipzen A."/>
            <person name="Chen C."/>
            <person name="Yan M."/>
            <person name="Daum C."/>
            <person name="Ng V."/>
            <person name="Clum A."/>
            <person name="Steindorff A."/>
            <person name="Ohm R.A."/>
            <person name="Martin F."/>
            <person name="Silar P."/>
            <person name="Natvig D.O."/>
            <person name="Lalanne C."/>
            <person name="Gautier V."/>
            <person name="Ament-Velasquez S.L."/>
            <person name="Kruys A."/>
            <person name="Hutchinson M.I."/>
            <person name="Powell A.J."/>
            <person name="Barry K."/>
            <person name="Miller A.N."/>
            <person name="Grigoriev I.V."/>
            <person name="Debuchy R."/>
            <person name="Gladieux P."/>
            <person name="Hiltunen Thoren M."/>
            <person name="Johannesson H."/>
        </authorList>
    </citation>
    <scope>NUCLEOTIDE SEQUENCE</scope>
    <source>
        <strain evidence="9">CBS 232.78</strain>
    </source>
</reference>
<proteinExistence type="inferred from homology"/>
<dbReference type="SUPFAM" id="SSF53335">
    <property type="entry name" value="S-adenosyl-L-methionine-dependent methyltransferases"/>
    <property type="match status" value="1"/>
</dbReference>
<reference evidence="9" key="2">
    <citation type="submission" date="2023-06" db="EMBL/GenBank/DDBJ databases">
        <authorList>
            <consortium name="Lawrence Berkeley National Laboratory"/>
            <person name="Haridas S."/>
            <person name="Hensen N."/>
            <person name="Bonometti L."/>
            <person name="Westerberg I."/>
            <person name="Brannstrom I.O."/>
            <person name="Guillou S."/>
            <person name="Cros-Aarteil S."/>
            <person name="Calhoun S."/>
            <person name="Kuo A."/>
            <person name="Mondo S."/>
            <person name="Pangilinan J."/>
            <person name="Riley R."/>
            <person name="LaButti K."/>
            <person name="Andreopoulos B."/>
            <person name="Lipzen A."/>
            <person name="Chen C."/>
            <person name="Yanf M."/>
            <person name="Daum C."/>
            <person name="Ng V."/>
            <person name="Clum A."/>
            <person name="Steindorff A."/>
            <person name="Ohm R."/>
            <person name="Martin F."/>
            <person name="Silar P."/>
            <person name="Natvig D."/>
            <person name="Lalanne C."/>
            <person name="Gautier V."/>
            <person name="Ament-velasquez S.L."/>
            <person name="Kruys A."/>
            <person name="Hutchinson M.I."/>
            <person name="Powell A.J."/>
            <person name="Barry K."/>
            <person name="Miller A.N."/>
            <person name="Grigoriev I.V."/>
            <person name="Debuchy R."/>
            <person name="Gladieux P."/>
            <person name="Thoren M.H."/>
            <person name="Johannesson H."/>
        </authorList>
    </citation>
    <scope>NUCLEOTIDE SEQUENCE</scope>
    <source>
        <strain evidence="9">CBS 232.78</strain>
    </source>
</reference>
<evidence type="ECO:0000256" key="1">
    <source>
        <dbReference type="ARBA" id="ARBA00018517"/>
    </source>
</evidence>
<dbReference type="EMBL" id="JAULSW010000001">
    <property type="protein sequence ID" value="KAK3394729.1"/>
    <property type="molecule type" value="Genomic_DNA"/>
</dbReference>
<evidence type="ECO:0000256" key="4">
    <source>
        <dbReference type="ARBA" id="ARBA00048740"/>
    </source>
</evidence>
<evidence type="ECO:0000256" key="7">
    <source>
        <dbReference type="ARBA" id="ARBA00049790"/>
    </source>
</evidence>
<gene>
    <name evidence="9" type="ORF">B0H63DRAFT_461795</name>
</gene>
<keyword evidence="9" id="KW-0489">Methyltransferase</keyword>
<comment type="catalytic activity">
    <reaction evidence="5">
        <text>a 5'-end (N(2),N(7)-dimethyl 5'-triphosphoguanosine)-ribonucleoside in snRNA + S-adenosyl-L-methionine = a 5'-end (N(2),N(2),N(7)-trimethyl 5'-triphosphoguanosine)-ribonucleoside in snRNA + S-adenosyl-L-homocysteine + H(+)</text>
        <dbReference type="Rhea" id="RHEA:78479"/>
        <dbReference type="Rhea" id="RHEA-COMP:19087"/>
        <dbReference type="Rhea" id="RHEA-COMP:19089"/>
        <dbReference type="ChEBI" id="CHEBI:15378"/>
        <dbReference type="ChEBI" id="CHEBI:57856"/>
        <dbReference type="ChEBI" id="CHEBI:59789"/>
        <dbReference type="ChEBI" id="CHEBI:167623"/>
        <dbReference type="ChEBI" id="CHEBI:172880"/>
    </reaction>
    <physiologicalReaction direction="left-to-right" evidence="5">
        <dbReference type="Rhea" id="RHEA:78480"/>
    </physiologicalReaction>
</comment>
<feature type="compositionally biased region" description="Acidic residues" evidence="8">
    <location>
        <begin position="271"/>
        <end position="283"/>
    </location>
</feature>
<dbReference type="GO" id="GO:0071164">
    <property type="term" value="F:RNA cap trimethylguanosine synthase activity"/>
    <property type="evidence" value="ECO:0007669"/>
    <property type="project" value="TreeGrafter"/>
</dbReference>
<dbReference type="InterPro" id="IPR029063">
    <property type="entry name" value="SAM-dependent_MTases_sf"/>
</dbReference>
<evidence type="ECO:0000256" key="5">
    <source>
        <dbReference type="ARBA" id="ARBA00048763"/>
    </source>
</evidence>
<name>A0AAE0P7I1_9PEZI</name>
<comment type="catalytic activity">
    <reaction evidence="4">
        <text>a 5'-end (N(7)-methyl 5'-triphosphoguanosine)-ribonucleoside in snoRNA + S-adenosyl-L-methionine = a 5'-end (N(2),N(7)-dimethyl 5'-triphosphoguanosine)-ribonucleoside in snoRNA + S-adenosyl-L-homocysteine + H(+)</text>
        <dbReference type="Rhea" id="RHEA:78475"/>
        <dbReference type="Rhea" id="RHEA-COMP:19086"/>
        <dbReference type="Rhea" id="RHEA-COMP:19088"/>
        <dbReference type="ChEBI" id="CHEBI:15378"/>
        <dbReference type="ChEBI" id="CHEBI:57856"/>
        <dbReference type="ChEBI" id="CHEBI:59789"/>
        <dbReference type="ChEBI" id="CHEBI:156461"/>
        <dbReference type="ChEBI" id="CHEBI:172880"/>
    </reaction>
    <physiologicalReaction direction="left-to-right" evidence="4">
        <dbReference type="Rhea" id="RHEA:78476"/>
    </physiologicalReaction>
</comment>
<dbReference type="AlphaFoldDB" id="A0AAE0P7I1"/>
<protein>
    <recommendedName>
        <fullName evidence="1">Trimethylguanosine synthase</fullName>
    </recommendedName>
    <alternativeName>
        <fullName evidence="7">Cap-specific guanine-N(2) methyltransferase</fullName>
    </alternativeName>
</protein>
<evidence type="ECO:0000256" key="2">
    <source>
        <dbReference type="ARBA" id="ARBA00025783"/>
    </source>
</evidence>
<comment type="catalytic activity">
    <reaction evidence="6">
        <text>a 5'-end (N(7)-methyl 5'-triphosphoguanosine)-ribonucleoside in snRNA + S-adenosyl-L-methionine = a 5'-end (N(2),N(7)-dimethyl 5'-triphosphoguanosine)-ribonucleoside in snRNA + S-adenosyl-L-homocysteine + H(+)</text>
        <dbReference type="Rhea" id="RHEA:78471"/>
        <dbReference type="Rhea" id="RHEA-COMP:19085"/>
        <dbReference type="Rhea" id="RHEA-COMP:19087"/>
        <dbReference type="ChEBI" id="CHEBI:15378"/>
        <dbReference type="ChEBI" id="CHEBI:57856"/>
        <dbReference type="ChEBI" id="CHEBI:59789"/>
        <dbReference type="ChEBI" id="CHEBI:156461"/>
        <dbReference type="ChEBI" id="CHEBI:172880"/>
    </reaction>
    <physiologicalReaction direction="left-to-right" evidence="6">
        <dbReference type="Rhea" id="RHEA:78472"/>
    </physiologicalReaction>
</comment>
<dbReference type="CDD" id="cd02440">
    <property type="entry name" value="AdoMet_MTases"/>
    <property type="match status" value="1"/>
</dbReference>
<evidence type="ECO:0000313" key="9">
    <source>
        <dbReference type="EMBL" id="KAK3394729.1"/>
    </source>
</evidence>
<accession>A0AAE0P7I1</accession>
<dbReference type="Gene3D" id="3.40.50.150">
    <property type="entry name" value="Vaccinia Virus protein VP39"/>
    <property type="match status" value="1"/>
</dbReference>
<keyword evidence="10" id="KW-1185">Reference proteome</keyword>
<dbReference type="PANTHER" id="PTHR14741:SF32">
    <property type="entry name" value="TRIMETHYLGUANOSINE SYNTHASE"/>
    <property type="match status" value="1"/>
</dbReference>
<dbReference type="FunFam" id="3.40.50.150:FF:000270">
    <property type="entry name" value="RNA methylase family protein"/>
    <property type="match status" value="1"/>
</dbReference>
<evidence type="ECO:0000313" key="10">
    <source>
        <dbReference type="Proteomes" id="UP001285441"/>
    </source>
</evidence>
<comment type="similarity">
    <text evidence="2">Belongs to the methyltransferase superfamily. Trimethylguanosine synthase family.</text>
</comment>
<organism evidence="9 10">
    <name type="scientific">Podospora didyma</name>
    <dbReference type="NCBI Taxonomy" id="330526"/>
    <lineage>
        <taxon>Eukaryota</taxon>
        <taxon>Fungi</taxon>
        <taxon>Dikarya</taxon>
        <taxon>Ascomycota</taxon>
        <taxon>Pezizomycotina</taxon>
        <taxon>Sordariomycetes</taxon>
        <taxon>Sordariomycetidae</taxon>
        <taxon>Sordariales</taxon>
        <taxon>Podosporaceae</taxon>
        <taxon>Podospora</taxon>
    </lineage>
</organism>
<comment type="catalytic activity">
    <reaction evidence="3">
        <text>a 5'-end (N(2),N(7)-dimethyl 5'-triphosphoguanosine)-ribonucleoside in snoRNA + S-adenosyl-L-methionine = a 5'-end (N(2),N(2),N(7)-trimethyl 5'-triphosphoguanosine)-ribonucleoside in snoRNA + S-adenosyl-L-homocysteine + H(+)</text>
        <dbReference type="Rhea" id="RHEA:78507"/>
        <dbReference type="Rhea" id="RHEA-COMP:19088"/>
        <dbReference type="Rhea" id="RHEA-COMP:19090"/>
        <dbReference type="ChEBI" id="CHEBI:15378"/>
        <dbReference type="ChEBI" id="CHEBI:57856"/>
        <dbReference type="ChEBI" id="CHEBI:59789"/>
        <dbReference type="ChEBI" id="CHEBI:167623"/>
        <dbReference type="ChEBI" id="CHEBI:172880"/>
    </reaction>
    <physiologicalReaction direction="left-to-right" evidence="3">
        <dbReference type="Rhea" id="RHEA:78508"/>
    </physiologicalReaction>
</comment>